<comment type="caution">
    <text evidence="1">The sequence shown here is derived from an EMBL/GenBank/DDBJ whole genome shotgun (WGS) entry which is preliminary data.</text>
</comment>
<dbReference type="Proteomes" id="UP000299102">
    <property type="component" value="Unassembled WGS sequence"/>
</dbReference>
<accession>A0A4C1XE01</accession>
<proteinExistence type="predicted"/>
<name>A0A4C1XE01_EUMVA</name>
<evidence type="ECO:0000313" key="2">
    <source>
        <dbReference type="Proteomes" id="UP000299102"/>
    </source>
</evidence>
<gene>
    <name evidence="1" type="ORF">EVAR_53874_1</name>
</gene>
<dbReference type="AlphaFoldDB" id="A0A4C1XE01"/>
<protein>
    <submittedName>
        <fullName evidence="1">Uncharacterized protein</fullName>
    </submittedName>
</protein>
<keyword evidence="2" id="KW-1185">Reference proteome</keyword>
<reference evidence="1 2" key="1">
    <citation type="journal article" date="2019" name="Commun. Biol.">
        <title>The bagworm genome reveals a unique fibroin gene that provides high tensile strength.</title>
        <authorList>
            <person name="Kono N."/>
            <person name="Nakamura H."/>
            <person name="Ohtoshi R."/>
            <person name="Tomita M."/>
            <person name="Numata K."/>
            <person name="Arakawa K."/>
        </authorList>
    </citation>
    <scope>NUCLEOTIDE SEQUENCE [LARGE SCALE GENOMIC DNA]</scope>
</reference>
<evidence type="ECO:0000313" key="1">
    <source>
        <dbReference type="EMBL" id="GBP62096.1"/>
    </source>
</evidence>
<sequence length="95" mass="10937">MVTTELEPIKVGKLRDLNAEGRLRLSRYQNSLRNTDYCGFQIGEADESDLASDLAAGRRGHRFENEPELNSHTKRHTSWNNKRIHMSFAFTTSIE</sequence>
<organism evidence="1 2">
    <name type="scientific">Eumeta variegata</name>
    <name type="common">Bagworm moth</name>
    <name type="synonym">Eumeta japonica</name>
    <dbReference type="NCBI Taxonomy" id="151549"/>
    <lineage>
        <taxon>Eukaryota</taxon>
        <taxon>Metazoa</taxon>
        <taxon>Ecdysozoa</taxon>
        <taxon>Arthropoda</taxon>
        <taxon>Hexapoda</taxon>
        <taxon>Insecta</taxon>
        <taxon>Pterygota</taxon>
        <taxon>Neoptera</taxon>
        <taxon>Endopterygota</taxon>
        <taxon>Lepidoptera</taxon>
        <taxon>Glossata</taxon>
        <taxon>Ditrysia</taxon>
        <taxon>Tineoidea</taxon>
        <taxon>Psychidae</taxon>
        <taxon>Oiketicinae</taxon>
        <taxon>Eumeta</taxon>
    </lineage>
</organism>
<dbReference type="EMBL" id="BGZK01000831">
    <property type="protein sequence ID" value="GBP62096.1"/>
    <property type="molecule type" value="Genomic_DNA"/>
</dbReference>